<dbReference type="Proteomes" id="UP001186974">
    <property type="component" value="Unassembled WGS sequence"/>
</dbReference>
<comment type="caution">
    <text evidence="1">The sequence shown here is derived from an EMBL/GenBank/DDBJ whole genome shotgun (WGS) entry which is preliminary data.</text>
</comment>
<name>A0ACC3CZL9_9PEZI</name>
<organism evidence="1 2">
    <name type="scientific">Coniosporium uncinatum</name>
    <dbReference type="NCBI Taxonomy" id="93489"/>
    <lineage>
        <taxon>Eukaryota</taxon>
        <taxon>Fungi</taxon>
        <taxon>Dikarya</taxon>
        <taxon>Ascomycota</taxon>
        <taxon>Pezizomycotina</taxon>
        <taxon>Dothideomycetes</taxon>
        <taxon>Dothideomycetes incertae sedis</taxon>
        <taxon>Coniosporium</taxon>
    </lineage>
</organism>
<proteinExistence type="predicted"/>
<protein>
    <submittedName>
        <fullName evidence="1">Uncharacterized protein</fullName>
    </submittedName>
</protein>
<keyword evidence="2" id="KW-1185">Reference proteome</keyword>
<dbReference type="EMBL" id="JAWDJW010009279">
    <property type="protein sequence ID" value="KAK3059579.1"/>
    <property type="molecule type" value="Genomic_DNA"/>
</dbReference>
<reference evidence="1" key="1">
    <citation type="submission" date="2024-09" db="EMBL/GenBank/DDBJ databases">
        <title>Black Yeasts Isolated from many extreme environments.</title>
        <authorList>
            <person name="Coleine C."/>
            <person name="Stajich J.E."/>
            <person name="Selbmann L."/>
        </authorList>
    </citation>
    <scope>NUCLEOTIDE SEQUENCE</scope>
    <source>
        <strain evidence="1">CCFEE 5737</strain>
    </source>
</reference>
<evidence type="ECO:0000313" key="1">
    <source>
        <dbReference type="EMBL" id="KAK3059579.1"/>
    </source>
</evidence>
<sequence>ILTTPLTRRSFSSSTKKIRPDLAPFRAATLSAARTGSYEVIDLNAKSEGYCNAIGEAASHGYNLIEADNTHLNRRGGDVFGRMVSGLVLEAVGEEAVGQWTVEQWTVEDEETSGKIEAGEVA</sequence>
<accession>A0ACC3CZL9</accession>
<feature type="non-terminal residue" evidence="1">
    <location>
        <position position="1"/>
    </location>
</feature>
<gene>
    <name evidence="1" type="ORF">LTS18_010507</name>
</gene>
<evidence type="ECO:0000313" key="2">
    <source>
        <dbReference type="Proteomes" id="UP001186974"/>
    </source>
</evidence>